<evidence type="ECO:0000256" key="8">
    <source>
        <dbReference type="ARBA" id="ARBA00022801"/>
    </source>
</evidence>
<feature type="binding site" evidence="15">
    <location>
        <position position="172"/>
    </location>
    <ligand>
        <name>NADP(+)</name>
        <dbReference type="ChEBI" id="CHEBI:58349"/>
    </ligand>
</feature>
<dbReference type="PROSITE" id="PS51747">
    <property type="entry name" value="CYT_DCMP_DEAMINASES_2"/>
    <property type="match status" value="1"/>
</dbReference>
<dbReference type="GO" id="GO:0008703">
    <property type="term" value="F:5-amino-6-(5-phosphoribosylamino)uracil reductase activity"/>
    <property type="evidence" value="ECO:0007669"/>
    <property type="project" value="UniProtKB-EC"/>
</dbReference>
<dbReference type="RefSeq" id="WP_150074317.1">
    <property type="nucleotide sequence ID" value="NZ_VWOX01000001.1"/>
</dbReference>
<evidence type="ECO:0000256" key="6">
    <source>
        <dbReference type="ARBA" id="ARBA00022619"/>
    </source>
</evidence>
<evidence type="ECO:0000256" key="17">
    <source>
        <dbReference type="SAM" id="MobiDB-lite"/>
    </source>
</evidence>
<evidence type="ECO:0000256" key="9">
    <source>
        <dbReference type="ARBA" id="ARBA00022833"/>
    </source>
</evidence>
<evidence type="ECO:0000256" key="3">
    <source>
        <dbReference type="ARBA" id="ARBA00004910"/>
    </source>
</evidence>
<evidence type="ECO:0000256" key="15">
    <source>
        <dbReference type="PIRSR" id="PIRSR006769-2"/>
    </source>
</evidence>
<dbReference type="InterPro" id="IPR050765">
    <property type="entry name" value="Riboflavin_Biosynth_HTPR"/>
</dbReference>
<dbReference type="NCBIfam" id="TIGR00326">
    <property type="entry name" value="eubact_ribD"/>
    <property type="match status" value="1"/>
</dbReference>
<dbReference type="PANTHER" id="PTHR38011:SF7">
    <property type="entry name" value="2,5-DIAMINO-6-RIBOSYLAMINO-4(3H)-PYRIMIDINONE 5'-PHOSPHATE REDUCTASE"/>
    <property type="match status" value="1"/>
</dbReference>
<dbReference type="PIRSF" id="PIRSF006769">
    <property type="entry name" value="RibD"/>
    <property type="match status" value="1"/>
</dbReference>
<feature type="binding site" evidence="16">
    <location>
        <position position="93"/>
    </location>
    <ligand>
        <name>Zn(2+)</name>
        <dbReference type="ChEBI" id="CHEBI:29105"/>
        <note>catalytic</note>
    </ligand>
</feature>
<organism evidence="19 20">
    <name type="scientific">Roseiconus nitratireducens</name>
    <dbReference type="NCBI Taxonomy" id="2605748"/>
    <lineage>
        <taxon>Bacteria</taxon>
        <taxon>Pseudomonadati</taxon>
        <taxon>Planctomycetota</taxon>
        <taxon>Planctomycetia</taxon>
        <taxon>Pirellulales</taxon>
        <taxon>Pirellulaceae</taxon>
        <taxon>Roseiconus</taxon>
    </lineage>
</organism>
<dbReference type="Proteomes" id="UP000324479">
    <property type="component" value="Unassembled WGS sequence"/>
</dbReference>
<evidence type="ECO:0000256" key="2">
    <source>
        <dbReference type="ARBA" id="ARBA00004882"/>
    </source>
</evidence>
<feature type="binding site" evidence="15">
    <location>
        <position position="186"/>
    </location>
    <ligand>
        <name>substrate</name>
    </ligand>
</feature>
<keyword evidence="8 13" id="KW-0378">Hydrolase</keyword>
<proteinExistence type="inferred from homology"/>
<comment type="pathway">
    <text evidence="3 13">Cofactor biosynthesis; riboflavin biosynthesis; 5-amino-6-(D-ribitylamino)uracil from GTP: step 3/4.</text>
</comment>
<accession>A0A5M6DM44</accession>
<keyword evidence="7 13" id="KW-0479">Metal-binding</keyword>
<gene>
    <name evidence="19" type="primary">ribD</name>
    <name evidence="19" type="ORF">FYK55_02005</name>
</gene>
<keyword evidence="20" id="KW-1185">Reference proteome</keyword>
<dbReference type="AlphaFoldDB" id="A0A5M6DM44"/>
<evidence type="ECO:0000256" key="10">
    <source>
        <dbReference type="ARBA" id="ARBA00022857"/>
    </source>
</evidence>
<feature type="binding site" evidence="15">
    <location>
        <position position="319"/>
    </location>
    <ligand>
        <name>substrate</name>
    </ligand>
</feature>
<dbReference type="EC" id="1.1.1.193" evidence="13"/>
<dbReference type="CDD" id="cd01284">
    <property type="entry name" value="Riboflavin_deaminase-reductase"/>
    <property type="match status" value="1"/>
</dbReference>
<comment type="catalytic activity">
    <reaction evidence="13">
        <text>2,5-diamino-6-hydroxy-4-(5-phosphoribosylamino)-pyrimidine + H2O + H(+) = 5-amino-6-(5-phospho-D-ribosylamino)uracil + NH4(+)</text>
        <dbReference type="Rhea" id="RHEA:21868"/>
        <dbReference type="ChEBI" id="CHEBI:15377"/>
        <dbReference type="ChEBI" id="CHEBI:15378"/>
        <dbReference type="ChEBI" id="CHEBI:28938"/>
        <dbReference type="ChEBI" id="CHEBI:58453"/>
        <dbReference type="ChEBI" id="CHEBI:58614"/>
        <dbReference type="EC" id="3.5.4.26"/>
    </reaction>
</comment>
<dbReference type="InterPro" id="IPR016193">
    <property type="entry name" value="Cytidine_deaminase-like"/>
</dbReference>
<dbReference type="Pfam" id="PF01872">
    <property type="entry name" value="RibD_C"/>
    <property type="match status" value="1"/>
</dbReference>
<dbReference type="FunFam" id="3.40.140.10:FF:000025">
    <property type="entry name" value="Riboflavin biosynthesis protein RibD"/>
    <property type="match status" value="1"/>
</dbReference>
<dbReference type="InterPro" id="IPR002125">
    <property type="entry name" value="CMP_dCMP_dom"/>
</dbReference>
<comment type="function">
    <text evidence="1 13">Converts 2,5-diamino-6-(ribosylamino)-4(3h)-pyrimidinone 5'-phosphate into 5-amino-6-(ribosylamino)-2,4(1h,3h)-pyrimidinedione 5'-phosphate.</text>
</comment>
<evidence type="ECO:0000256" key="14">
    <source>
        <dbReference type="PIRSR" id="PIRSR006769-1"/>
    </source>
</evidence>
<keyword evidence="6 13" id="KW-0686">Riboflavin biosynthesis</keyword>
<evidence type="ECO:0000256" key="7">
    <source>
        <dbReference type="ARBA" id="ARBA00022723"/>
    </source>
</evidence>
<comment type="similarity">
    <text evidence="5 13">In the C-terminal section; belongs to the HTP reductase family.</text>
</comment>
<dbReference type="SUPFAM" id="SSF53927">
    <property type="entry name" value="Cytidine deaminase-like"/>
    <property type="match status" value="1"/>
</dbReference>
<name>A0A5M6DM44_9BACT</name>
<comment type="caution">
    <text evidence="19">The sequence shown here is derived from an EMBL/GenBank/DDBJ whole genome shotgun (WGS) entry which is preliminary data.</text>
</comment>
<feature type="binding site" evidence="15">
    <location>
        <position position="218"/>
    </location>
    <ligand>
        <name>NADP(+)</name>
        <dbReference type="ChEBI" id="CHEBI:58349"/>
    </ligand>
</feature>
<dbReference type="UniPathway" id="UPA00275">
    <property type="reaction ID" value="UER00401"/>
</dbReference>
<keyword evidence="12" id="KW-0511">Multifunctional enzyme</keyword>
<dbReference type="EC" id="3.5.4.26" evidence="13"/>
<feature type="binding site" evidence="15">
    <location>
        <position position="225"/>
    </location>
    <ligand>
        <name>substrate</name>
    </ligand>
</feature>
<comment type="similarity">
    <text evidence="4 13">In the N-terminal section; belongs to the cytidine and deoxycytidylate deaminase family.</text>
</comment>
<evidence type="ECO:0000256" key="11">
    <source>
        <dbReference type="ARBA" id="ARBA00023002"/>
    </source>
</evidence>
<feature type="region of interest" description="Disordered" evidence="17">
    <location>
        <begin position="1"/>
        <end position="20"/>
    </location>
</feature>
<comment type="pathway">
    <text evidence="2 13">Cofactor biosynthesis; riboflavin biosynthesis; 5-amino-6-(D-ribitylamino)uracil from GTP: step 2/4.</text>
</comment>
<dbReference type="GO" id="GO:0008835">
    <property type="term" value="F:diaminohydroxyphosphoribosylaminopyrimidine deaminase activity"/>
    <property type="evidence" value="ECO:0007669"/>
    <property type="project" value="UniProtKB-EC"/>
</dbReference>
<dbReference type="InterPro" id="IPR024072">
    <property type="entry name" value="DHFR-like_dom_sf"/>
</dbReference>
<dbReference type="GO" id="GO:0008270">
    <property type="term" value="F:zinc ion binding"/>
    <property type="evidence" value="ECO:0007669"/>
    <property type="project" value="InterPro"/>
</dbReference>
<feature type="binding site" evidence="15">
    <location>
        <position position="222"/>
    </location>
    <ligand>
        <name>substrate</name>
    </ligand>
</feature>
<keyword evidence="9 13" id="KW-0862">Zinc</keyword>
<dbReference type="Pfam" id="PF00383">
    <property type="entry name" value="dCMP_cyt_deam_1"/>
    <property type="match status" value="1"/>
</dbReference>
<evidence type="ECO:0000256" key="13">
    <source>
        <dbReference type="PIRNR" id="PIRNR006769"/>
    </source>
</evidence>
<dbReference type="Gene3D" id="3.40.430.10">
    <property type="entry name" value="Dihydrofolate Reductase, subunit A"/>
    <property type="match status" value="1"/>
</dbReference>
<feature type="domain" description="CMP/dCMP-type deaminase" evidence="18">
    <location>
        <begin position="17"/>
        <end position="141"/>
    </location>
</feature>
<feature type="binding site" evidence="15">
    <location>
        <begin position="321"/>
        <end position="327"/>
    </location>
    <ligand>
        <name>NADP(+)</name>
        <dbReference type="ChEBI" id="CHEBI:58349"/>
    </ligand>
</feature>
<evidence type="ECO:0000313" key="20">
    <source>
        <dbReference type="Proteomes" id="UP000324479"/>
    </source>
</evidence>
<sequence length="393" mass="42122">MSSSEPADPARGLPAESEDERWMRTALELAAGGQGRVEPNPMVGCVIVKQGHAIGQGFHQAFGGPHAEIDALRSLESIANAAGATAYVTLEPCCHHGKTPPCSEALIEAGLARVVVAMPDPFPKVDGGGLSRLRQAGIEVQLGVCQHEAEALNAPYLKRLRTGMPWVIAKWAMTADGRIATRDGESQWITGPQSRHHVHRLRGRVDAIIAGMGTVIADDPRLDARLTSAQGDPVSPPRVATRVVICNRRLPPLQSRLMQTAREIPTWLFHSDALQQAPTLGLVELGAKVIHVSGDSLGPMIPEVLRYLGGHEMTNVMIEGGPTLLGSFLDTTTDRFLIDECHVYVGAKLFGGQASPGPIAGRGIGPITSAPQMRLQGVDRFDSDVRLIYRVTE</sequence>
<reference evidence="19 20" key="1">
    <citation type="submission" date="2019-08" db="EMBL/GenBank/DDBJ databases">
        <authorList>
            <person name="Dhanesh K."/>
            <person name="Kumar G."/>
            <person name="Sasikala C."/>
            <person name="Venkata Ramana C."/>
        </authorList>
    </citation>
    <scope>NUCLEOTIDE SEQUENCE [LARGE SCALE GENOMIC DNA]</scope>
    <source>
        <strain evidence="19 20">JC645</strain>
    </source>
</reference>
<feature type="binding site" evidence="15">
    <location>
        <position position="202"/>
    </location>
    <ligand>
        <name>substrate</name>
    </ligand>
</feature>
<feature type="binding site" evidence="16">
    <location>
        <position position="102"/>
    </location>
    <ligand>
        <name>Zn(2+)</name>
        <dbReference type="ChEBI" id="CHEBI:29105"/>
        <note>catalytic</note>
    </ligand>
</feature>
<dbReference type="InterPro" id="IPR002734">
    <property type="entry name" value="RibDG_C"/>
</dbReference>
<feature type="binding site" evidence="15">
    <location>
        <position position="214"/>
    </location>
    <ligand>
        <name>NADP(+)</name>
        <dbReference type="ChEBI" id="CHEBI:58349"/>
    </ligand>
</feature>
<dbReference type="SUPFAM" id="SSF53597">
    <property type="entry name" value="Dihydrofolate reductase-like"/>
    <property type="match status" value="1"/>
</dbReference>
<evidence type="ECO:0000256" key="12">
    <source>
        <dbReference type="ARBA" id="ARBA00023268"/>
    </source>
</evidence>
<keyword evidence="10 13" id="KW-0521">NADP</keyword>
<dbReference type="Gene3D" id="3.40.140.10">
    <property type="entry name" value="Cytidine Deaminase, domain 2"/>
    <property type="match status" value="1"/>
</dbReference>
<comment type="catalytic activity">
    <reaction evidence="13">
        <text>5-amino-6-(5-phospho-D-ribitylamino)uracil + NADP(+) = 5-amino-6-(5-phospho-D-ribosylamino)uracil + NADPH + H(+)</text>
        <dbReference type="Rhea" id="RHEA:17845"/>
        <dbReference type="ChEBI" id="CHEBI:15378"/>
        <dbReference type="ChEBI" id="CHEBI:57783"/>
        <dbReference type="ChEBI" id="CHEBI:58349"/>
        <dbReference type="ChEBI" id="CHEBI:58421"/>
        <dbReference type="ChEBI" id="CHEBI:58453"/>
        <dbReference type="EC" id="1.1.1.193"/>
    </reaction>
</comment>
<evidence type="ECO:0000313" key="19">
    <source>
        <dbReference type="EMBL" id="KAA5547200.1"/>
    </source>
</evidence>
<dbReference type="PANTHER" id="PTHR38011">
    <property type="entry name" value="DIHYDROFOLATE REDUCTASE FAMILY PROTEIN (AFU_ORTHOLOGUE AFUA_8G06820)"/>
    <property type="match status" value="1"/>
</dbReference>
<dbReference type="InterPro" id="IPR016192">
    <property type="entry name" value="APOBEC/CMP_deaminase_Zn-bd"/>
</dbReference>
<evidence type="ECO:0000259" key="18">
    <source>
        <dbReference type="PROSITE" id="PS51747"/>
    </source>
</evidence>
<dbReference type="PROSITE" id="PS00903">
    <property type="entry name" value="CYT_DCMP_DEAMINASES_1"/>
    <property type="match status" value="1"/>
</dbReference>
<dbReference type="GO" id="GO:0009231">
    <property type="term" value="P:riboflavin biosynthetic process"/>
    <property type="evidence" value="ECO:0007669"/>
    <property type="project" value="UniProtKB-UniPathway"/>
</dbReference>
<comment type="cofactor">
    <cofactor evidence="13 16">
        <name>Zn(2+)</name>
        <dbReference type="ChEBI" id="CHEBI:29105"/>
    </cofactor>
    <text evidence="13 16">Binds 1 zinc ion.</text>
</comment>
<feature type="binding site" evidence="16">
    <location>
        <position position="66"/>
    </location>
    <ligand>
        <name>Zn(2+)</name>
        <dbReference type="ChEBI" id="CHEBI:29105"/>
        <note>catalytic</note>
    </ligand>
</feature>
<feature type="active site" description="Proton donor" evidence="14">
    <location>
        <position position="68"/>
    </location>
</feature>
<evidence type="ECO:0000256" key="1">
    <source>
        <dbReference type="ARBA" id="ARBA00002151"/>
    </source>
</evidence>
<dbReference type="InterPro" id="IPR004794">
    <property type="entry name" value="Eubact_RibD"/>
</dbReference>
<evidence type="ECO:0000256" key="5">
    <source>
        <dbReference type="ARBA" id="ARBA00007417"/>
    </source>
</evidence>
<evidence type="ECO:0000256" key="4">
    <source>
        <dbReference type="ARBA" id="ARBA00005259"/>
    </source>
</evidence>
<feature type="binding site" evidence="15">
    <location>
        <position position="188"/>
    </location>
    <ligand>
        <name>NADP(+)</name>
        <dbReference type="ChEBI" id="CHEBI:58349"/>
    </ligand>
</feature>
<dbReference type="EMBL" id="VWOX01000001">
    <property type="protein sequence ID" value="KAA5547200.1"/>
    <property type="molecule type" value="Genomic_DNA"/>
</dbReference>
<keyword evidence="11 13" id="KW-0560">Oxidoreductase</keyword>
<protein>
    <recommendedName>
        <fullName evidence="13">Riboflavin biosynthesis protein RibD</fullName>
    </recommendedName>
    <domain>
        <recommendedName>
            <fullName evidence="13">Diaminohydroxyphosphoribosylaminopyrimidine deaminase</fullName>
            <shortName evidence="13">DRAP deaminase</shortName>
            <ecNumber evidence="13">3.5.4.26</ecNumber>
        </recommendedName>
        <alternativeName>
            <fullName evidence="13">Riboflavin-specific deaminase</fullName>
        </alternativeName>
    </domain>
    <domain>
        <recommendedName>
            <fullName evidence="13">5-amino-6-(5-phosphoribosylamino)uracil reductase</fullName>
            <ecNumber evidence="13">1.1.1.193</ecNumber>
        </recommendedName>
        <alternativeName>
            <fullName evidence="13">HTP reductase</fullName>
        </alternativeName>
    </domain>
</protein>
<evidence type="ECO:0000256" key="16">
    <source>
        <dbReference type="PIRSR" id="PIRSR006769-3"/>
    </source>
</evidence>